<name>A0A5S4G9Y4_9ACTN</name>
<dbReference type="Pfam" id="PF14342">
    <property type="entry name" value="DUF4396"/>
    <property type="match status" value="1"/>
</dbReference>
<protein>
    <submittedName>
        <fullName evidence="3">DUF4396 domain-containing protein</fullName>
    </submittedName>
</protein>
<dbReference type="Proteomes" id="UP000306628">
    <property type="component" value="Unassembled WGS sequence"/>
</dbReference>
<proteinExistence type="predicted"/>
<comment type="caution">
    <text evidence="3">The sequence shown here is derived from an EMBL/GenBank/DDBJ whole genome shotgun (WGS) entry which is preliminary data.</text>
</comment>
<gene>
    <name evidence="3" type="ORF">ETD85_31190</name>
</gene>
<dbReference type="AlphaFoldDB" id="A0A5S4G9Y4"/>
<keyword evidence="1" id="KW-0812">Transmembrane</keyword>
<feature type="domain" description="DUF4396" evidence="2">
    <location>
        <begin position="1"/>
        <end position="131"/>
    </location>
</feature>
<sequence length="142" mass="14738">MAAQATLHCLTGCAIGEVLGMVIGTAAGLSNLVTVVLSVALAFVFGYALTMRGVLRAGVDFRTALRVALAADTISIAMMEILDNAVMLIVPGAMDAGLTSLLFWASLAGSLLVAFVLTTPVNKWLISRGKGHAVTHQYHSGH</sequence>
<evidence type="ECO:0000256" key="1">
    <source>
        <dbReference type="SAM" id="Phobius"/>
    </source>
</evidence>
<dbReference type="OrthoDB" id="9784773at2"/>
<organism evidence="3 4">
    <name type="scientific">Nonomuraea zeae</name>
    <dbReference type="NCBI Taxonomy" id="1642303"/>
    <lineage>
        <taxon>Bacteria</taxon>
        <taxon>Bacillati</taxon>
        <taxon>Actinomycetota</taxon>
        <taxon>Actinomycetes</taxon>
        <taxon>Streptosporangiales</taxon>
        <taxon>Streptosporangiaceae</taxon>
        <taxon>Nonomuraea</taxon>
    </lineage>
</organism>
<dbReference type="InterPro" id="IPR025509">
    <property type="entry name" value="DUF4396"/>
</dbReference>
<keyword evidence="1" id="KW-0472">Membrane</keyword>
<accession>A0A5S4G9Y4</accession>
<keyword evidence="4" id="KW-1185">Reference proteome</keyword>
<feature type="transmembrane region" description="Helical" evidence="1">
    <location>
        <begin position="7"/>
        <end position="29"/>
    </location>
</feature>
<dbReference type="EMBL" id="VCKX01000112">
    <property type="protein sequence ID" value="TMR29826.1"/>
    <property type="molecule type" value="Genomic_DNA"/>
</dbReference>
<evidence type="ECO:0000313" key="3">
    <source>
        <dbReference type="EMBL" id="TMR29826.1"/>
    </source>
</evidence>
<feature type="transmembrane region" description="Helical" evidence="1">
    <location>
        <begin position="101"/>
        <end position="121"/>
    </location>
</feature>
<feature type="transmembrane region" description="Helical" evidence="1">
    <location>
        <begin position="67"/>
        <end position="89"/>
    </location>
</feature>
<evidence type="ECO:0000259" key="2">
    <source>
        <dbReference type="Pfam" id="PF14342"/>
    </source>
</evidence>
<keyword evidence="1" id="KW-1133">Transmembrane helix</keyword>
<evidence type="ECO:0000313" key="4">
    <source>
        <dbReference type="Proteomes" id="UP000306628"/>
    </source>
</evidence>
<feature type="transmembrane region" description="Helical" evidence="1">
    <location>
        <begin position="35"/>
        <end position="55"/>
    </location>
</feature>
<reference evidence="3 4" key="1">
    <citation type="submission" date="2019-05" db="EMBL/GenBank/DDBJ databases">
        <title>Draft genome sequence of Nonomuraea zeae DSM 100528.</title>
        <authorList>
            <person name="Saricaoglu S."/>
            <person name="Isik K."/>
        </authorList>
    </citation>
    <scope>NUCLEOTIDE SEQUENCE [LARGE SCALE GENOMIC DNA]</scope>
    <source>
        <strain evidence="3 4">DSM 100528</strain>
    </source>
</reference>